<name>A0A9P6B8X4_9AGAM</name>
<keyword evidence="2" id="KW-1185">Reference proteome</keyword>
<accession>A0A9P6B8X4</accession>
<dbReference type="EMBL" id="MU128915">
    <property type="protein sequence ID" value="KAF9519934.1"/>
    <property type="molecule type" value="Genomic_DNA"/>
</dbReference>
<organism evidence="1 2">
    <name type="scientific">Hydnum rufescens UP504</name>
    <dbReference type="NCBI Taxonomy" id="1448309"/>
    <lineage>
        <taxon>Eukaryota</taxon>
        <taxon>Fungi</taxon>
        <taxon>Dikarya</taxon>
        <taxon>Basidiomycota</taxon>
        <taxon>Agaricomycotina</taxon>
        <taxon>Agaricomycetes</taxon>
        <taxon>Cantharellales</taxon>
        <taxon>Hydnaceae</taxon>
        <taxon>Hydnum</taxon>
    </lineage>
</organism>
<protein>
    <submittedName>
        <fullName evidence="1">Uncharacterized protein</fullName>
    </submittedName>
</protein>
<dbReference type="Proteomes" id="UP000886523">
    <property type="component" value="Unassembled WGS sequence"/>
</dbReference>
<gene>
    <name evidence="1" type="ORF">BS47DRAFT_1336668</name>
</gene>
<dbReference type="AlphaFoldDB" id="A0A9P6B8X4"/>
<evidence type="ECO:0000313" key="2">
    <source>
        <dbReference type="Proteomes" id="UP000886523"/>
    </source>
</evidence>
<proteinExistence type="predicted"/>
<comment type="caution">
    <text evidence="1">The sequence shown here is derived from an EMBL/GenBank/DDBJ whole genome shotgun (WGS) entry which is preliminary data.</text>
</comment>
<evidence type="ECO:0000313" key="1">
    <source>
        <dbReference type="EMBL" id="KAF9519934.1"/>
    </source>
</evidence>
<sequence>MPRVAYKCMTSHSSLSSKFRPRTLRSDGLTRTQHAKFRLPNHFIVVTTHQICIYIIPATSIIALQAASLATRLTEETEF</sequence>
<reference evidence="1" key="1">
    <citation type="journal article" date="2020" name="Nat. Commun.">
        <title>Large-scale genome sequencing of mycorrhizal fungi provides insights into the early evolution of symbiotic traits.</title>
        <authorList>
            <person name="Miyauchi S."/>
            <person name="Kiss E."/>
            <person name="Kuo A."/>
            <person name="Drula E."/>
            <person name="Kohler A."/>
            <person name="Sanchez-Garcia M."/>
            <person name="Morin E."/>
            <person name="Andreopoulos B."/>
            <person name="Barry K.W."/>
            <person name="Bonito G."/>
            <person name="Buee M."/>
            <person name="Carver A."/>
            <person name="Chen C."/>
            <person name="Cichocki N."/>
            <person name="Clum A."/>
            <person name="Culley D."/>
            <person name="Crous P.W."/>
            <person name="Fauchery L."/>
            <person name="Girlanda M."/>
            <person name="Hayes R.D."/>
            <person name="Keri Z."/>
            <person name="LaButti K."/>
            <person name="Lipzen A."/>
            <person name="Lombard V."/>
            <person name="Magnuson J."/>
            <person name="Maillard F."/>
            <person name="Murat C."/>
            <person name="Nolan M."/>
            <person name="Ohm R.A."/>
            <person name="Pangilinan J."/>
            <person name="Pereira M.F."/>
            <person name="Perotto S."/>
            <person name="Peter M."/>
            <person name="Pfister S."/>
            <person name="Riley R."/>
            <person name="Sitrit Y."/>
            <person name="Stielow J.B."/>
            <person name="Szollosi G."/>
            <person name="Zifcakova L."/>
            <person name="Stursova M."/>
            <person name="Spatafora J.W."/>
            <person name="Tedersoo L."/>
            <person name="Vaario L.M."/>
            <person name="Yamada A."/>
            <person name="Yan M."/>
            <person name="Wang P."/>
            <person name="Xu J."/>
            <person name="Bruns T."/>
            <person name="Baldrian P."/>
            <person name="Vilgalys R."/>
            <person name="Dunand C."/>
            <person name="Henrissat B."/>
            <person name="Grigoriev I.V."/>
            <person name="Hibbett D."/>
            <person name="Nagy L.G."/>
            <person name="Martin F.M."/>
        </authorList>
    </citation>
    <scope>NUCLEOTIDE SEQUENCE</scope>
    <source>
        <strain evidence="1">UP504</strain>
    </source>
</reference>